<dbReference type="GO" id="GO:0043107">
    <property type="term" value="P:type IV pilus-dependent motility"/>
    <property type="evidence" value="ECO:0007669"/>
    <property type="project" value="InterPro"/>
</dbReference>
<dbReference type="Proteomes" id="UP000541810">
    <property type="component" value="Unassembled WGS sequence"/>
</dbReference>
<protein>
    <submittedName>
        <fullName evidence="2">Type IV pilus assembly protein PilO</fullName>
    </submittedName>
</protein>
<dbReference type="Gene3D" id="3.30.70.60">
    <property type="match status" value="1"/>
</dbReference>
<dbReference type="InterPro" id="IPR014717">
    <property type="entry name" value="Transl_elong_EF1B/ribsomal_bS6"/>
</dbReference>
<organism evidence="2 3">
    <name type="scientific">Algisphaera agarilytica</name>
    <dbReference type="NCBI Taxonomy" id="1385975"/>
    <lineage>
        <taxon>Bacteria</taxon>
        <taxon>Pseudomonadati</taxon>
        <taxon>Planctomycetota</taxon>
        <taxon>Phycisphaerae</taxon>
        <taxon>Phycisphaerales</taxon>
        <taxon>Phycisphaeraceae</taxon>
        <taxon>Algisphaera</taxon>
    </lineage>
</organism>
<keyword evidence="1" id="KW-0175">Coiled coil</keyword>
<gene>
    <name evidence="2" type="ORF">HNQ40_003126</name>
</gene>
<proteinExistence type="predicted"/>
<dbReference type="Pfam" id="PF04350">
    <property type="entry name" value="PilO"/>
    <property type="match status" value="1"/>
</dbReference>
<reference evidence="2 3" key="1">
    <citation type="submission" date="2020-08" db="EMBL/GenBank/DDBJ databases">
        <title>Genomic Encyclopedia of Type Strains, Phase IV (KMG-IV): sequencing the most valuable type-strain genomes for metagenomic binning, comparative biology and taxonomic classification.</title>
        <authorList>
            <person name="Goeker M."/>
        </authorList>
    </citation>
    <scope>NUCLEOTIDE SEQUENCE [LARGE SCALE GENOMIC DNA]</scope>
    <source>
        <strain evidence="2 3">DSM 103725</strain>
    </source>
</reference>
<dbReference type="PANTHER" id="PTHR39555">
    <property type="entry name" value="FIMBRIAL ASSEMBLY PROTEIN PILO-LIKE PROTEIN-RELATED"/>
    <property type="match status" value="1"/>
</dbReference>
<comment type="caution">
    <text evidence="2">The sequence shown here is derived from an EMBL/GenBank/DDBJ whole genome shotgun (WGS) entry which is preliminary data.</text>
</comment>
<evidence type="ECO:0000313" key="2">
    <source>
        <dbReference type="EMBL" id="MBB6431320.1"/>
    </source>
</evidence>
<evidence type="ECO:0000313" key="3">
    <source>
        <dbReference type="Proteomes" id="UP000541810"/>
    </source>
</evidence>
<sequence>MRFGIREILFVLILLAIPGGWYMAVAQPRLEKKLQRTADIAKVESKIKSVEKATAGIEDVQAEIEKLQNAINHFQSMLPSDREVETLLREVWELAGEHDLNAKSVRPDKIVPAAQYAELPIMMEIVGDFDGFYDFIRDIEKLPRITRMPRIKIKRDSKEDGGVVKAEMTLSIFFEGDDARDIRS</sequence>
<dbReference type="RefSeq" id="WP_184678798.1">
    <property type="nucleotide sequence ID" value="NZ_JACHGY010000001.1"/>
</dbReference>
<dbReference type="EMBL" id="JACHGY010000001">
    <property type="protein sequence ID" value="MBB6431320.1"/>
    <property type="molecule type" value="Genomic_DNA"/>
</dbReference>
<feature type="coiled-coil region" evidence="1">
    <location>
        <begin position="50"/>
        <end position="77"/>
    </location>
</feature>
<accession>A0A7X0HBH3</accession>
<name>A0A7X0HBH3_9BACT</name>
<keyword evidence="3" id="KW-1185">Reference proteome</keyword>
<dbReference type="GO" id="GO:0043683">
    <property type="term" value="P:type IV pilus assembly"/>
    <property type="evidence" value="ECO:0007669"/>
    <property type="project" value="InterPro"/>
</dbReference>
<evidence type="ECO:0000256" key="1">
    <source>
        <dbReference type="SAM" id="Coils"/>
    </source>
</evidence>
<dbReference type="AlphaFoldDB" id="A0A7X0HBH3"/>
<dbReference type="InterPro" id="IPR007445">
    <property type="entry name" value="PilO"/>
</dbReference>
<dbReference type="PANTHER" id="PTHR39555:SF1">
    <property type="entry name" value="TYPE IV PILUS INNER MEMBRANE COMPONENT PILO"/>
    <property type="match status" value="1"/>
</dbReference>